<evidence type="ECO:0000256" key="2">
    <source>
        <dbReference type="ARBA" id="ARBA00022741"/>
    </source>
</evidence>
<comment type="caution">
    <text evidence="9">The sequence shown here is derived from an EMBL/GenBank/DDBJ whole genome shotgun (WGS) entry which is preliminary data.</text>
</comment>
<keyword evidence="5" id="KW-0175">Coiled coil</keyword>
<dbReference type="GO" id="GO:0003724">
    <property type="term" value="F:RNA helicase activity"/>
    <property type="evidence" value="ECO:0007669"/>
    <property type="project" value="UniProtKB-EC"/>
</dbReference>
<accession>A0AAN8EN81</accession>
<dbReference type="FunFam" id="3.40.50.300:FF:000500">
    <property type="entry name" value="ATP-dependent RNA helicase DHX29"/>
    <property type="match status" value="1"/>
</dbReference>
<dbReference type="SMART" id="SM00487">
    <property type="entry name" value="DEXDc"/>
    <property type="match status" value="1"/>
</dbReference>
<feature type="compositionally biased region" description="Polar residues" evidence="6">
    <location>
        <begin position="47"/>
        <end position="58"/>
    </location>
</feature>
<feature type="domain" description="Helicase ATP-binding" evidence="7">
    <location>
        <begin position="646"/>
        <end position="817"/>
    </location>
</feature>
<dbReference type="PROSITE" id="PS51194">
    <property type="entry name" value="HELICASE_CTER"/>
    <property type="match status" value="1"/>
</dbReference>
<evidence type="ECO:0000313" key="10">
    <source>
        <dbReference type="Proteomes" id="UP001316803"/>
    </source>
</evidence>
<keyword evidence="3" id="KW-0067">ATP-binding</keyword>
<dbReference type="PANTHER" id="PTHR18934:SF145">
    <property type="entry name" value="ATP-DEPENDENT RNA HELICASE DHX57-RELATED"/>
    <property type="match status" value="1"/>
</dbReference>
<keyword evidence="2" id="KW-0547">Nucleotide-binding</keyword>
<dbReference type="PROSITE" id="PS51192">
    <property type="entry name" value="HELICASE_ATP_BIND_1"/>
    <property type="match status" value="1"/>
</dbReference>
<evidence type="ECO:0000256" key="3">
    <source>
        <dbReference type="ARBA" id="ARBA00022840"/>
    </source>
</evidence>
<dbReference type="Proteomes" id="UP001316803">
    <property type="component" value="Unassembled WGS sequence"/>
</dbReference>
<gene>
    <name evidence="9" type="ORF">OHC33_004533</name>
</gene>
<dbReference type="Pfam" id="PF00270">
    <property type="entry name" value="DEAD"/>
    <property type="match status" value="1"/>
</dbReference>
<dbReference type="InterPro" id="IPR001650">
    <property type="entry name" value="Helicase_C-like"/>
</dbReference>
<feature type="region of interest" description="Disordered" evidence="6">
    <location>
        <begin position="253"/>
        <end position="296"/>
    </location>
</feature>
<dbReference type="CDD" id="cd18791">
    <property type="entry name" value="SF2_C_RHA"/>
    <property type="match status" value="1"/>
</dbReference>
<dbReference type="InterPro" id="IPR011709">
    <property type="entry name" value="DEAD-box_helicase_OB_fold"/>
</dbReference>
<evidence type="ECO:0000256" key="1">
    <source>
        <dbReference type="ARBA" id="ARBA00012552"/>
    </source>
</evidence>
<name>A0AAN8EN81_9EURO</name>
<feature type="compositionally biased region" description="Acidic residues" evidence="6">
    <location>
        <begin position="846"/>
        <end position="862"/>
    </location>
</feature>
<feature type="region of interest" description="Disordered" evidence="6">
    <location>
        <begin position="362"/>
        <end position="393"/>
    </location>
</feature>
<comment type="catalytic activity">
    <reaction evidence="4">
        <text>ATP + H2O = ADP + phosphate + H(+)</text>
        <dbReference type="Rhea" id="RHEA:13065"/>
        <dbReference type="ChEBI" id="CHEBI:15377"/>
        <dbReference type="ChEBI" id="CHEBI:15378"/>
        <dbReference type="ChEBI" id="CHEBI:30616"/>
        <dbReference type="ChEBI" id="CHEBI:43474"/>
        <dbReference type="ChEBI" id="CHEBI:456216"/>
        <dbReference type="EC" id="3.6.4.13"/>
    </reaction>
</comment>
<dbReference type="PANTHER" id="PTHR18934">
    <property type="entry name" value="ATP-DEPENDENT RNA HELICASE"/>
    <property type="match status" value="1"/>
</dbReference>
<dbReference type="EMBL" id="JAKLMC020000008">
    <property type="protein sequence ID" value="KAK5954807.1"/>
    <property type="molecule type" value="Genomic_DNA"/>
</dbReference>
<proteinExistence type="predicted"/>
<evidence type="ECO:0000256" key="4">
    <source>
        <dbReference type="ARBA" id="ARBA00047984"/>
    </source>
</evidence>
<sequence>MAGKKKKKPAANPARGFATVSLPSKAKDSSDVEEEAPSKPQQDEVKQSSGPMGSSTSAGPDKQPSSDEKTVENMTPEELEQHLEQSELDHLVDTHAARVKSDAARQFTKLENEKRQLRQLADQASVTGLTEQLMKEILSDFSPGSIEDPAKGPTPTATEDDMLFKLWTLRELLMRLQMPSVDDALAHALSIFRRAGMYSANDYIPGLNDTLMWYARTQDSITLPDYETAKMKAEETHVGVLDEIDTDFAIEGKKQDKDKDDANTSPSSNTPQTPQNEVELSEADEVPDDDKDLDDPNELIHRWIDLQTSKFKLEQFTGARSAKYEAKHKKIKDRIGNIERDMLFENDVAWQRWEPHLKDLQIDAGHAKKQAKRNERSTKETMEPAESSNDASDTEEILGGMFGEEDEVAGPQAEVTANEAVSMRDFGTWTGLHPRRLLEEACSDLISRNGLKFRSLLTTSFSSRLRLDIGWKSRTIVDQTSRSCLPDEVEFQQSHAAWCLKMQSVASKNSAQSEAYLGTLALFLLTSAGIVSSKLLQRLPKVFRDVLSDLEETRTNATHKDDVNTLQHLRRIMRATTDTTPSKAIDQVQDQPQSAAVKHNARNHFTRHTPEAAVRAWTQRAETLSFEKMQQGRRDLPIYNYKQEILQAFDNNQILIVCADTGAGKSTQVPSYILEHHLSNGEDFNILVTQPRRISAISIARRVSSELGEGKDDLGTARSLVGYAIRLESKTSSTTRIIFATTGVLLRMLQDSPDLDHLDCLVLDEVHERTMDLDLLFIVLKRLRQRRSTLKIVLMSATVNAGKFSSYFDNAPVLDIPGRTFPVEVGFLEDAIEETLGIQAGSNGSLDEDQPLADTVPDSDEPDMAKDELPALDKYSPATRRVLAQYDNQRIDYELIVKLTNAIATKPKLVQYSSAILIFMPGIGEIRRLYNLLVTSRTFSSGWAIHMLHSSFSTQELEQAFVVPPVGMRKIVIATNIAETGITIPDVTAVIDTCKEKVMRFDERRQLSRLTEGLIARASARQRKGRAARVREGLCFHLVTKYLFEQKMPEQATPEILRLSLQDPILRVKIWKLGPAEEVLAAAIDPPSGKNVRRAVAKLQDAGAIDAAERLTPLGVLLAKLPLDVALGKMAVFGVLFQCLDAIITSIASFSTKSIFIEKGTPNGSTYTSFTRSESDFLTMYNAYVGWKKASKAATGQQFCQKYHLSQFQLQQLEEQKVQLLINLTEAGLMSLDSEENAALHRARNSRSRSSFFEVPGRYDGLASDTMIAATIAVALYPKVLKREGQGYRNVFTNQQLQLAPTSINKIAGKPPPWLVYLEATQAKNGRLNAFHSSRITQAMLALLLGEADFKFYAGVIEIDNGRVRLSLRSGKEMLALQQLKLQIHRVINRFLAKPQIPLQAADQRWLDLMTIAFDGPPQSRVR</sequence>
<dbReference type="SMART" id="SM00847">
    <property type="entry name" value="HA2"/>
    <property type="match status" value="1"/>
</dbReference>
<feature type="coiled-coil region" evidence="5">
    <location>
        <begin position="100"/>
        <end position="127"/>
    </location>
</feature>
<feature type="compositionally biased region" description="Basic and acidic residues" evidence="6">
    <location>
        <begin position="253"/>
        <end position="262"/>
    </location>
</feature>
<dbReference type="InterPro" id="IPR027417">
    <property type="entry name" value="P-loop_NTPase"/>
</dbReference>
<feature type="compositionally biased region" description="Polar residues" evidence="6">
    <location>
        <begin position="263"/>
        <end position="278"/>
    </location>
</feature>
<dbReference type="Gene3D" id="1.20.120.1080">
    <property type="match status" value="1"/>
</dbReference>
<feature type="domain" description="Helicase C-terminal" evidence="8">
    <location>
        <begin position="908"/>
        <end position="1074"/>
    </location>
</feature>
<feature type="region of interest" description="Disordered" evidence="6">
    <location>
        <begin position="840"/>
        <end position="866"/>
    </location>
</feature>
<feature type="compositionally biased region" description="Basic and acidic residues" evidence="6">
    <location>
        <begin position="372"/>
        <end position="382"/>
    </location>
</feature>
<dbReference type="SUPFAM" id="SSF52540">
    <property type="entry name" value="P-loop containing nucleoside triphosphate hydrolases"/>
    <property type="match status" value="1"/>
</dbReference>
<evidence type="ECO:0000256" key="5">
    <source>
        <dbReference type="SAM" id="Coils"/>
    </source>
</evidence>
<keyword evidence="10" id="KW-1185">Reference proteome</keyword>
<dbReference type="EC" id="3.6.4.13" evidence="1"/>
<dbReference type="InterPro" id="IPR011545">
    <property type="entry name" value="DEAD/DEAH_box_helicase_dom"/>
</dbReference>
<dbReference type="Gene3D" id="3.40.50.300">
    <property type="entry name" value="P-loop containing nucleotide triphosphate hydrolases"/>
    <property type="match status" value="2"/>
</dbReference>
<dbReference type="GO" id="GO:0003723">
    <property type="term" value="F:RNA binding"/>
    <property type="evidence" value="ECO:0007669"/>
    <property type="project" value="TreeGrafter"/>
</dbReference>
<dbReference type="Pfam" id="PF00271">
    <property type="entry name" value="Helicase_C"/>
    <property type="match status" value="1"/>
</dbReference>
<feature type="region of interest" description="Disordered" evidence="6">
    <location>
        <begin position="1"/>
        <end position="84"/>
    </location>
</feature>
<dbReference type="CDD" id="cd17917">
    <property type="entry name" value="DEXHc_RHA-like"/>
    <property type="match status" value="1"/>
</dbReference>
<dbReference type="InterPro" id="IPR014001">
    <property type="entry name" value="Helicase_ATP-bd"/>
</dbReference>
<dbReference type="SMART" id="SM00490">
    <property type="entry name" value="HELICc"/>
    <property type="match status" value="1"/>
</dbReference>
<evidence type="ECO:0000313" key="9">
    <source>
        <dbReference type="EMBL" id="KAK5954807.1"/>
    </source>
</evidence>
<evidence type="ECO:0000259" key="8">
    <source>
        <dbReference type="PROSITE" id="PS51194"/>
    </source>
</evidence>
<organism evidence="9 10">
    <name type="scientific">Knufia fluminis</name>
    <dbReference type="NCBI Taxonomy" id="191047"/>
    <lineage>
        <taxon>Eukaryota</taxon>
        <taxon>Fungi</taxon>
        <taxon>Dikarya</taxon>
        <taxon>Ascomycota</taxon>
        <taxon>Pezizomycotina</taxon>
        <taxon>Eurotiomycetes</taxon>
        <taxon>Chaetothyriomycetidae</taxon>
        <taxon>Chaetothyriales</taxon>
        <taxon>Trichomeriaceae</taxon>
        <taxon>Knufia</taxon>
    </lineage>
</organism>
<dbReference type="Pfam" id="PF07717">
    <property type="entry name" value="OB_NTP_bind"/>
    <property type="match status" value="1"/>
</dbReference>
<dbReference type="GO" id="GO:0005524">
    <property type="term" value="F:ATP binding"/>
    <property type="evidence" value="ECO:0007669"/>
    <property type="project" value="UniProtKB-KW"/>
</dbReference>
<protein>
    <recommendedName>
        <fullName evidence="1">RNA helicase</fullName>
        <ecNumber evidence="1">3.6.4.13</ecNumber>
    </recommendedName>
</protein>
<evidence type="ECO:0000256" key="6">
    <source>
        <dbReference type="SAM" id="MobiDB-lite"/>
    </source>
</evidence>
<reference evidence="9 10" key="1">
    <citation type="submission" date="2022-12" db="EMBL/GenBank/DDBJ databases">
        <title>Genomic features and morphological characterization of a novel Knufia sp. strain isolated from spacecraft assembly facility.</title>
        <authorList>
            <person name="Teixeira M."/>
            <person name="Chander A.M."/>
            <person name="Stajich J.E."/>
            <person name="Venkateswaran K."/>
        </authorList>
    </citation>
    <scope>NUCLEOTIDE SEQUENCE [LARGE SCALE GENOMIC DNA]</scope>
    <source>
        <strain evidence="9 10">FJI-L2-BK-P2</strain>
    </source>
</reference>
<dbReference type="InterPro" id="IPR007502">
    <property type="entry name" value="Helicase-assoc_dom"/>
</dbReference>
<feature type="compositionally biased region" description="Acidic residues" evidence="6">
    <location>
        <begin position="279"/>
        <end position="296"/>
    </location>
</feature>
<evidence type="ECO:0000259" key="7">
    <source>
        <dbReference type="PROSITE" id="PS51192"/>
    </source>
</evidence>